<dbReference type="InterPro" id="IPR050857">
    <property type="entry name" value="D-2-hydroxyacid_DH"/>
</dbReference>
<proteinExistence type="inferred from homology"/>
<keyword evidence="2" id="KW-0028">Amino-acid biosynthesis</keyword>
<dbReference type="SUPFAM" id="SSF52283">
    <property type="entry name" value="Formate/glycerate dehydrogenase catalytic domain-like"/>
    <property type="match status" value="1"/>
</dbReference>
<evidence type="ECO:0000256" key="4">
    <source>
        <dbReference type="ARBA" id="ARBA00023027"/>
    </source>
</evidence>
<dbReference type="GO" id="GO:0016616">
    <property type="term" value="F:oxidoreductase activity, acting on the CH-OH group of donors, NAD or NADP as acceptor"/>
    <property type="evidence" value="ECO:0007669"/>
    <property type="project" value="InterPro"/>
</dbReference>
<dbReference type="AlphaFoldDB" id="A0A4R0NJ24"/>
<evidence type="ECO:0000313" key="9">
    <source>
        <dbReference type="Proteomes" id="UP000291117"/>
    </source>
</evidence>
<dbReference type="PROSITE" id="PS00065">
    <property type="entry name" value="D_2_HYDROXYACID_DH_1"/>
    <property type="match status" value="1"/>
</dbReference>
<dbReference type="Proteomes" id="UP000291117">
    <property type="component" value="Unassembled WGS sequence"/>
</dbReference>
<protein>
    <submittedName>
        <fullName evidence="8">D-2-hydroxyacid dehydrogenase family protein</fullName>
    </submittedName>
</protein>
<dbReference type="Pfam" id="PF00389">
    <property type="entry name" value="2-Hacid_dh"/>
    <property type="match status" value="1"/>
</dbReference>
<dbReference type="InterPro" id="IPR006139">
    <property type="entry name" value="D-isomer_2_OHA_DH_cat_dom"/>
</dbReference>
<dbReference type="PANTHER" id="PTHR42789:SF1">
    <property type="entry name" value="D-ISOMER SPECIFIC 2-HYDROXYACID DEHYDROGENASE FAMILY PROTEIN (AFU_ORTHOLOGUE AFUA_6G10090)"/>
    <property type="match status" value="1"/>
</dbReference>
<dbReference type="Gene3D" id="3.40.50.720">
    <property type="entry name" value="NAD(P)-binding Rossmann-like Domain"/>
    <property type="match status" value="2"/>
</dbReference>
<feature type="domain" description="D-isomer specific 2-hydroxyacid dehydrogenase NAD-binding" evidence="7">
    <location>
        <begin position="115"/>
        <end position="287"/>
    </location>
</feature>
<feature type="domain" description="D-isomer specific 2-hydroxyacid dehydrogenase catalytic" evidence="6">
    <location>
        <begin position="21"/>
        <end position="309"/>
    </location>
</feature>
<dbReference type="SUPFAM" id="SSF51735">
    <property type="entry name" value="NAD(P)-binding Rossmann-fold domains"/>
    <property type="match status" value="1"/>
</dbReference>
<evidence type="ECO:0000313" key="8">
    <source>
        <dbReference type="EMBL" id="TCC99402.1"/>
    </source>
</evidence>
<evidence type="ECO:0000256" key="1">
    <source>
        <dbReference type="ARBA" id="ARBA00005854"/>
    </source>
</evidence>
<gene>
    <name evidence="8" type="ORF">EZ444_01630</name>
</gene>
<evidence type="ECO:0000256" key="3">
    <source>
        <dbReference type="ARBA" id="ARBA00023002"/>
    </source>
</evidence>
<organism evidence="8 9">
    <name type="scientific">Pedobacter hiemivivus</name>
    <dbReference type="NCBI Taxonomy" id="2530454"/>
    <lineage>
        <taxon>Bacteria</taxon>
        <taxon>Pseudomonadati</taxon>
        <taxon>Bacteroidota</taxon>
        <taxon>Sphingobacteriia</taxon>
        <taxon>Sphingobacteriales</taxon>
        <taxon>Sphingobacteriaceae</taxon>
        <taxon>Pedobacter</taxon>
    </lineage>
</organism>
<dbReference type="GO" id="GO:0051287">
    <property type="term" value="F:NAD binding"/>
    <property type="evidence" value="ECO:0007669"/>
    <property type="project" value="InterPro"/>
</dbReference>
<keyword evidence="3 5" id="KW-0560">Oxidoreductase</keyword>
<reference evidence="8 9" key="1">
    <citation type="submission" date="2019-02" db="EMBL/GenBank/DDBJ databases">
        <title>Pedobacter sp. RP-3-8 sp. nov., isolated from Arctic soil.</title>
        <authorList>
            <person name="Dahal R.H."/>
        </authorList>
    </citation>
    <scope>NUCLEOTIDE SEQUENCE [LARGE SCALE GENOMIC DNA]</scope>
    <source>
        <strain evidence="8 9">RP-3-8</strain>
    </source>
</reference>
<keyword evidence="4" id="KW-0520">NAD</keyword>
<accession>A0A4R0NJ24</accession>
<dbReference type="EMBL" id="SJSM01000001">
    <property type="protein sequence ID" value="TCC99402.1"/>
    <property type="molecule type" value="Genomic_DNA"/>
</dbReference>
<comment type="similarity">
    <text evidence="1 5">Belongs to the D-isomer specific 2-hydroxyacid dehydrogenase family.</text>
</comment>
<dbReference type="Pfam" id="PF02826">
    <property type="entry name" value="2-Hacid_dh_C"/>
    <property type="match status" value="1"/>
</dbReference>
<dbReference type="RefSeq" id="WP_131606572.1">
    <property type="nucleotide sequence ID" value="NZ_SJSM01000001.1"/>
</dbReference>
<dbReference type="FunFam" id="3.40.50.720:FF:000203">
    <property type="entry name" value="D-3-phosphoglycerate dehydrogenase (SerA)"/>
    <property type="match status" value="1"/>
</dbReference>
<evidence type="ECO:0000256" key="5">
    <source>
        <dbReference type="RuleBase" id="RU003719"/>
    </source>
</evidence>
<dbReference type="InterPro" id="IPR036291">
    <property type="entry name" value="NAD(P)-bd_dom_sf"/>
</dbReference>
<dbReference type="PROSITE" id="PS00671">
    <property type="entry name" value="D_2_HYDROXYACID_DH_3"/>
    <property type="match status" value="1"/>
</dbReference>
<name>A0A4R0NJ24_9SPHI</name>
<dbReference type="InterPro" id="IPR029753">
    <property type="entry name" value="D-isomer_DH_CS"/>
</dbReference>
<comment type="caution">
    <text evidence="8">The sequence shown here is derived from an EMBL/GenBank/DDBJ whole genome shotgun (WGS) entry which is preliminary data.</text>
</comment>
<dbReference type="InterPro" id="IPR029752">
    <property type="entry name" value="D-isomer_DH_CS1"/>
</dbReference>
<dbReference type="InterPro" id="IPR006140">
    <property type="entry name" value="D-isomer_DH_NAD-bd"/>
</dbReference>
<dbReference type="CDD" id="cd12169">
    <property type="entry name" value="PGDH_like_1"/>
    <property type="match status" value="1"/>
</dbReference>
<evidence type="ECO:0000259" key="6">
    <source>
        <dbReference type="Pfam" id="PF00389"/>
    </source>
</evidence>
<sequence length="314" mass="35159">MKLPQIAILDDYQNVALSYGDWSSLQKTTNIVVFNDHITDQTAIIHRLMQFDVICVMRERTPLTREILSQLPNLKLIISTGLRNASIDAKAAEELGITISTTGYHASGAPELTWALLLALSRHIVPETTSLREGHWQKEIGVDLKGKTIGIVGLGNIGSVIARYAKAFEMEVVAWSENLTLEKANEHGAKLVSKEGLFKMADFVSVHLILSSRSRNIITSKELSLMKPTAYLINTSRGPLINETDLIATLKNKRIAGAALDVYEIEPLPTNHPFRWLPNLLATPHIGYVTKDTYQIFYEDTILRIKDFLSLRKR</sequence>
<evidence type="ECO:0000256" key="2">
    <source>
        <dbReference type="ARBA" id="ARBA00022605"/>
    </source>
</evidence>
<keyword evidence="9" id="KW-1185">Reference proteome</keyword>
<dbReference type="PANTHER" id="PTHR42789">
    <property type="entry name" value="D-ISOMER SPECIFIC 2-HYDROXYACID DEHYDROGENASE FAMILY PROTEIN (AFU_ORTHOLOGUE AFUA_6G10090)"/>
    <property type="match status" value="1"/>
</dbReference>
<dbReference type="OrthoDB" id="1522997at2"/>
<evidence type="ECO:0000259" key="7">
    <source>
        <dbReference type="Pfam" id="PF02826"/>
    </source>
</evidence>
<dbReference type="GO" id="GO:0008652">
    <property type="term" value="P:amino acid biosynthetic process"/>
    <property type="evidence" value="ECO:0007669"/>
    <property type="project" value="UniProtKB-KW"/>
</dbReference>